<sequence>MSKLQQRLNSQGSTALWLVFWLYGVVLSNVLFGLILVAFNKVAPSLFGLMLLGFVAYTACMLNAVWRNADNVRDPIYGQIARFLTVAWSINAVLVSGFLFLSHLNAMAFPLPLPF</sequence>
<name>A0A0F4TRJ4_PSEFL</name>
<accession>A0A0F4TRJ4</accession>
<keyword evidence="1" id="KW-0812">Transmembrane</keyword>
<organism evidence="2 3">
    <name type="scientific">Pseudomonas fluorescens</name>
    <dbReference type="NCBI Taxonomy" id="294"/>
    <lineage>
        <taxon>Bacteria</taxon>
        <taxon>Pseudomonadati</taxon>
        <taxon>Pseudomonadota</taxon>
        <taxon>Gammaproteobacteria</taxon>
        <taxon>Pseudomonadales</taxon>
        <taxon>Pseudomonadaceae</taxon>
        <taxon>Pseudomonas</taxon>
    </lineage>
</organism>
<feature type="transmembrane region" description="Helical" evidence="1">
    <location>
        <begin position="86"/>
        <end position="109"/>
    </location>
</feature>
<keyword evidence="1" id="KW-1133">Transmembrane helix</keyword>
<keyword evidence="1" id="KW-0472">Membrane</keyword>
<reference evidence="2 3" key="1">
    <citation type="submission" date="2015-03" db="EMBL/GenBank/DDBJ databases">
        <title>Comparative genomics of Pseudomonas insights into diversity of traits involved in vanlence and defense.</title>
        <authorList>
            <person name="Qin Y."/>
        </authorList>
    </citation>
    <scope>NUCLEOTIDE SEQUENCE [LARGE SCALE GENOMIC DNA]</scope>
    <source>
        <strain evidence="2 3">C3</strain>
    </source>
</reference>
<evidence type="ECO:0000256" key="1">
    <source>
        <dbReference type="SAM" id="Phobius"/>
    </source>
</evidence>
<protein>
    <recommendedName>
        <fullName evidence="4">Transmembrane protein</fullName>
    </recommendedName>
</protein>
<gene>
    <name evidence="2" type="ORF">VC34_07875</name>
</gene>
<dbReference type="PATRIC" id="fig|294.131.peg.5629"/>
<dbReference type="Proteomes" id="UP000033500">
    <property type="component" value="Unassembled WGS sequence"/>
</dbReference>
<dbReference type="EMBL" id="LACD01000005">
    <property type="protein sequence ID" value="KJZ46620.1"/>
    <property type="molecule type" value="Genomic_DNA"/>
</dbReference>
<evidence type="ECO:0000313" key="3">
    <source>
        <dbReference type="Proteomes" id="UP000033500"/>
    </source>
</evidence>
<feature type="transmembrane region" description="Helical" evidence="1">
    <location>
        <begin position="20"/>
        <end position="39"/>
    </location>
</feature>
<dbReference type="AlphaFoldDB" id="A0A0F4TRJ4"/>
<dbReference type="RefSeq" id="WP_046046008.1">
    <property type="nucleotide sequence ID" value="NZ_LACD01000005.1"/>
</dbReference>
<evidence type="ECO:0008006" key="4">
    <source>
        <dbReference type="Google" id="ProtNLM"/>
    </source>
</evidence>
<evidence type="ECO:0000313" key="2">
    <source>
        <dbReference type="EMBL" id="KJZ46620.1"/>
    </source>
</evidence>
<comment type="caution">
    <text evidence="2">The sequence shown here is derived from an EMBL/GenBank/DDBJ whole genome shotgun (WGS) entry which is preliminary data.</text>
</comment>
<proteinExistence type="predicted"/>
<feature type="transmembrane region" description="Helical" evidence="1">
    <location>
        <begin position="46"/>
        <end position="66"/>
    </location>
</feature>